<dbReference type="Proteomes" id="UP001448207">
    <property type="component" value="Unassembled WGS sequence"/>
</dbReference>
<evidence type="ECO:0000313" key="2">
    <source>
        <dbReference type="EMBL" id="KAL0077491.1"/>
    </source>
</evidence>
<proteinExistence type="predicted"/>
<feature type="region of interest" description="Disordered" evidence="1">
    <location>
        <begin position="205"/>
        <end position="224"/>
    </location>
</feature>
<gene>
    <name evidence="2" type="ORF">J3Q64DRAFT_1873112</name>
</gene>
<protein>
    <recommendedName>
        <fullName evidence="4">PiggyBac transposable element-derived protein domain-containing protein</fullName>
    </recommendedName>
</protein>
<evidence type="ECO:0000256" key="1">
    <source>
        <dbReference type="SAM" id="MobiDB-lite"/>
    </source>
</evidence>
<evidence type="ECO:0008006" key="4">
    <source>
        <dbReference type="Google" id="ProtNLM"/>
    </source>
</evidence>
<evidence type="ECO:0000313" key="3">
    <source>
        <dbReference type="Proteomes" id="UP001448207"/>
    </source>
</evidence>
<accession>A0ABR3APH6</accession>
<name>A0ABR3APH6_PHYBL</name>
<keyword evidence="3" id="KW-1185">Reference proteome</keyword>
<dbReference type="EMBL" id="JBCLYO010000027">
    <property type="protein sequence ID" value="KAL0077491.1"/>
    <property type="molecule type" value="Genomic_DNA"/>
</dbReference>
<sequence length="224" mass="26255">MGKKQACPHKFLSSDLQLFRVRIPYKKQSFNWKKQFRRMFNFNKFVFSNLIITDGYCIYSLVSRVAQKKKEAPAQKQPADFINDIDKGCQIWAVDPGVCDIITAIDTSGRQRTTSVNEYYHLRGFNDVHMNMEMYMLYEYLTSQVCNEFKKRNVENLVNSKSKRRVHAILQLQETTCNIVWNRDIMAVHNILDIFLFSSRNNNQRPDVSVRQTETNPGHQPSSV</sequence>
<reference evidence="2 3" key="1">
    <citation type="submission" date="2024-04" db="EMBL/GenBank/DDBJ databases">
        <title>Symmetric and asymmetric DNA N6-adenine methylation regulates different biological responses in Mucorales.</title>
        <authorList>
            <consortium name="Lawrence Berkeley National Laboratory"/>
            <person name="Lax C."/>
            <person name="Mondo S.J."/>
            <person name="Osorio-Concepcion M."/>
            <person name="Muszewska A."/>
            <person name="Corrochano-Luque M."/>
            <person name="Gutierrez G."/>
            <person name="Riley R."/>
            <person name="Lipzen A."/>
            <person name="Guo J."/>
            <person name="Hundley H."/>
            <person name="Amirebrahimi M."/>
            <person name="Ng V."/>
            <person name="Lorenzo-Gutierrez D."/>
            <person name="Binder U."/>
            <person name="Yang J."/>
            <person name="Song Y."/>
            <person name="Canovas D."/>
            <person name="Navarro E."/>
            <person name="Freitag M."/>
            <person name="Gabaldon T."/>
            <person name="Grigoriev I.V."/>
            <person name="Corrochano L.M."/>
            <person name="Nicolas F.E."/>
            <person name="Garre V."/>
        </authorList>
    </citation>
    <scope>NUCLEOTIDE SEQUENCE [LARGE SCALE GENOMIC DNA]</scope>
    <source>
        <strain evidence="2 3">L51</strain>
    </source>
</reference>
<comment type="caution">
    <text evidence="2">The sequence shown here is derived from an EMBL/GenBank/DDBJ whole genome shotgun (WGS) entry which is preliminary data.</text>
</comment>
<organism evidence="2 3">
    <name type="scientific">Phycomyces blakesleeanus</name>
    <dbReference type="NCBI Taxonomy" id="4837"/>
    <lineage>
        <taxon>Eukaryota</taxon>
        <taxon>Fungi</taxon>
        <taxon>Fungi incertae sedis</taxon>
        <taxon>Mucoromycota</taxon>
        <taxon>Mucoromycotina</taxon>
        <taxon>Mucoromycetes</taxon>
        <taxon>Mucorales</taxon>
        <taxon>Phycomycetaceae</taxon>
        <taxon>Phycomyces</taxon>
    </lineage>
</organism>